<dbReference type="AlphaFoldDB" id="A0A0W8IAJ8"/>
<evidence type="ECO:0000313" key="3">
    <source>
        <dbReference type="Proteomes" id="UP000054837"/>
    </source>
</evidence>
<proteinExistence type="predicted"/>
<dbReference type="PROSITE" id="PS51257">
    <property type="entry name" value="PROKAR_LIPOPROTEIN"/>
    <property type="match status" value="1"/>
</dbReference>
<dbReference type="EMBL" id="LQBL01000011">
    <property type="protein sequence ID" value="KUG56871.1"/>
    <property type="molecule type" value="Genomic_DNA"/>
</dbReference>
<dbReference type="Proteomes" id="UP000054837">
    <property type="component" value="Unassembled WGS sequence"/>
</dbReference>
<organism evidence="2 3">
    <name type="scientific">Serinicoccus chungangensis</name>
    <dbReference type="NCBI Taxonomy" id="767452"/>
    <lineage>
        <taxon>Bacteria</taxon>
        <taxon>Bacillati</taxon>
        <taxon>Actinomycetota</taxon>
        <taxon>Actinomycetes</taxon>
        <taxon>Micrococcales</taxon>
        <taxon>Ornithinimicrobiaceae</taxon>
        <taxon>Serinicoccus</taxon>
    </lineage>
</organism>
<evidence type="ECO:0000313" key="2">
    <source>
        <dbReference type="EMBL" id="KUG56871.1"/>
    </source>
</evidence>
<gene>
    <name evidence="2" type="ORF">AVL62_12130</name>
</gene>
<comment type="caution">
    <text evidence="2">The sequence shown here is derived from an EMBL/GenBank/DDBJ whole genome shotgun (WGS) entry which is preliminary data.</text>
</comment>
<protein>
    <submittedName>
        <fullName evidence="2">Uncharacterized protein</fullName>
    </submittedName>
</protein>
<name>A0A0W8IAJ8_9MICO</name>
<dbReference type="RefSeq" id="WP_058890617.1">
    <property type="nucleotide sequence ID" value="NZ_LQBL01000011.1"/>
</dbReference>
<sequence>MKPVQSLAVVSAVAIFLAGCTQQGDGMQDEQQPGTSTSEDVTAGDDTEQSTAPVEADLRASVTGSAEIATAPEGFTSGIEGVLVSYTVTNEGPEPIKVAQDRAASQARSATQAPAAAWVSAGSEEGVVRLSKQVFGIPEGVLPAALHRASSTTVEPGGAAEDTAFVLLPLRTDLPSGSETITVTEDPLSDPGSVTALEICVQIAPGPTPGQEEPFASTIAADAPGTALVCSDPIELPEPGR</sequence>
<evidence type="ECO:0000256" key="1">
    <source>
        <dbReference type="SAM" id="MobiDB-lite"/>
    </source>
</evidence>
<accession>A0A0W8IAJ8</accession>
<feature type="region of interest" description="Disordered" evidence="1">
    <location>
        <begin position="24"/>
        <end position="55"/>
    </location>
</feature>
<feature type="compositionally biased region" description="Polar residues" evidence="1">
    <location>
        <begin position="24"/>
        <end position="40"/>
    </location>
</feature>
<reference evidence="2" key="1">
    <citation type="submission" date="2015-12" db="EMBL/GenBank/DDBJ databases">
        <title>Serinicoccus chungangenesis strain CD08_5 genome sequencing and assembly.</title>
        <authorList>
            <person name="Chander A.M."/>
            <person name="Kaur G."/>
            <person name="Nair G.R."/>
            <person name="Dhawan D.K."/>
            <person name="Kochhar R.K."/>
            <person name="Mayilraj S."/>
            <person name="Bhadada S.K."/>
        </authorList>
    </citation>
    <scope>NUCLEOTIDE SEQUENCE [LARGE SCALE GENOMIC DNA]</scope>
    <source>
        <strain evidence="2">CD08_5</strain>
    </source>
</reference>
<dbReference type="STRING" id="767452.AVL62_12130"/>
<dbReference type="OrthoDB" id="4866442at2"/>
<keyword evidence="3" id="KW-1185">Reference proteome</keyword>